<evidence type="ECO:0000256" key="18">
    <source>
        <dbReference type="RuleBase" id="RU003938"/>
    </source>
</evidence>
<keyword evidence="16" id="KW-0594">Phospholipid biosynthesis</keyword>
<evidence type="ECO:0000256" key="13">
    <source>
        <dbReference type="ARBA" id="ARBA00022989"/>
    </source>
</evidence>
<sequence>MSLFSIFTDNKQRFLTGIILIAVVAAIGLINNFFVIWLFFGIVYMFSFYEAMRLFKIENNQMYAYAAGLWLLALIYPNPDDLFFLIAVVFASLLAYTREFDKKLFLPFLYPTASFLFLLTLYNDFGIDSLIWLVVVVALTDIGAFFVGKMAGKRQFCVTSPNKTIEGVAGGVVIATFAGFFTGSMLVDWPQALLISFGVSVASIFGDLFESYLKREAGVKDSGNILPGHGGMLDRVDGYLFSGIVMVLLLRGLL</sequence>
<comment type="catalytic activity">
    <reaction evidence="1 18">
        <text>a 1,2-diacyl-sn-glycero-3-phosphate + CTP + H(+) = a CDP-1,2-diacyl-sn-glycerol + diphosphate</text>
        <dbReference type="Rhea" id="RHEA:16229"/>
        <dbReference type="ChEBI" id="CHEBI:15378"/>
        <dbReference type="ChEBI" id="CHEBI:33019"/>
        <dbReference type="ChEBI" id="CHEBI:37563"/>
        <dbReference type="ChEBI" id="CHEBI:58332"/>
        <dbReference type="ChEBI" id="CHEBI:58608"/>
        <dbReference type="EC" id="2.7.7.41"/>
    </reaction>
</comment>
<evidence type="ECO:0000256" key="8">
    <source>
        <dbReference type="ARBA" id="ARBA00022475"/>
    </source>
</evidence>
<accession>A0A1I5NGE4</accession>
<comment type="pathway">
    <text evidence="3 18">Phospholipid metabolism; CDP-diacylglycerol biosynthesis; CDP-diacylglycerol from sn-glycerol 3-phosphate: step 3/3.</text>
</comment>
<evidence type="ECO:0000256" key="4">
    <source>
        <dbReference type="ARBA" id="ARBA00005189"/>
    </source>
</evidence>
<feature type="transmembrane region" description="Helical" evidence="19">
    <location>
        <begin position="82"/>
        <end position="97"/>
    </location>
</feature>
<evidence type="ECO:0000256" key="1">
    <source>
        <dbReference type="ARBA" id="ARBA00001698"/>
    </source>
</evidence>
<dbReference type="PROSITE" id="PS01315">
    <property type="entry name" value="CDS"/>
    <property type="match status" value="1"/>
</dbReference>
<keyword evidence="13 19" id="KW-1133">Transmembrane helix</keyword>
<dbReference type="AlphaFoldDB" id="A0A1I5NGE4"/>
<keyword evidence="17" id="KW-1208">Phospholipid metabolism</keyword>
<keyword evidence="14" id="KW-0443">Lipid metabolism</keyword>
<evidence type="ECO:0000256" key="16">
    <source>
        <dbReference type="ARBA" id="ARBA00023209"/>
    </source>
</evidence>
<evidence type="ECO:0000256" key="10">
    <source>
        <dbReference type="ARBA" id="ARBA00022679"/>
    </source>
</evidence>
<organism evidence="20 21">
    <name type="scientific">Hydrogenimonas thermophila</name>
    <dbReference type="NCBI Taxonomy" id="223786"/>
    <lineage>
        <taxon>Bacteria</taxon>
        <taxon>Pseudomonadati</taxon>
        <taxon>Campylobacterota</taxon>
        <taxon>Epsilonproteobacteria</taxon>
        <taxon>Campylobacterales</taxon>
        <taxon>Hydrogenimonadaceae</taxon>
        <taxon>Hydrogenimonas</taxon>
    </lineage>
</organism>
<feature type="transmembrane region" description="Helical" evidence="19">
    <location>
        <begin position="60"/>
        <end position="76"/>
    </location>
</feature>
<dbReference type="EMBL" id="FOXB01000010">
    <property type="protein sequence ID" value="SFP20844.1"/>
    <property type="molecule type" value="Genomic_DNA"/>
</dbReference>
<protein>
    <recommendedName>
        <fullName evidence="7 18">Phosphatidate cytidylyltransferase</fullName>
        <ecNumber evidence="6 18">2.7.7.41</ecNumber>
    </recommendedName>
</protein>
<dbReference type="Proteomes" id="UP000199227">
    <property type="component" value="Unassembled WGS sequence"/>
</dbReference>
<feature type="transmembrane region" description="Helical" evidence="19">
    <location>
        <begin position="129"/>
        <end position="147"/>
    </location>
</feature>
<dbReference type="Pfam" id="PF01148">
    <property type="entry name" value="CTP_transf_1"/>
    <property type="match status" value="1"/>
</dbReference>
<comment type="subcellular location">
    <subcellularLocation>
        <location evidence="2">Cell membrane</location>
        <topology evidence="2">Multi-pass membrane protein</topology>
    </subcellularLocation>
</comment>
<comment type="similarity">
    <text evidence="5 18">Belongs to the CDS family.</text>
</comment>
<dbReference type="EC" id="2.7.7.41" evidence="6 18"/>
<evidence type="ECO:0000256" key="9">
    <source>
        <dbReference type="ARBA" id="ARBA00022516"/>
    </source>
</evidence>
<feature type="transmembrane region" description="Helical" evidence="19">
    <location>
        <begin position="15"/>
        <end position="48"/>
    </location>
</feature>
<evidence type="ECO:0000256" key="6">
    <source>
        <dbReference type="ARBA" id="ARBA00012487"/>
    </source>
</evidence>
<dbReference type="STRING" id="223786.SAMN05216234_11042"/>
<keyword evidence="9" id="KW-0444">Lipid biosynthesis</keyword>
<keyword evidence="12 18" id="KW-0548">Nucleotidyltransferase</keyword>
<evidence type="ECO:0000256" key="5">
    <source>
        <dbReference type="ARBA" id="ARBA00010185"/>
    </source>
</evidence>
<feature type="transmembrane region" description="Helical" evidence="19">
    <location>
        <begin position="236"/>
        <end position="253"/>
    </location>
</feature>
<dbReference type="RefSeq" id="WP_092911757.1">
    <property type="nucleotide sequence ID" value="NZ_CP136592.1"/>
</dbReference>
<dbReference type="OrthoDB" id="9799199at2"/>
<evidence type="ECO:0000256" key="14">
    <source>
        <dbReference type="ARBA" id="ARBA00023098"/>
    </source>
</evidence>
<evidence type="ECO:0000313" key="21">
    <source>
        <dbReference type="Proteomes" id="UP000199227"/>
    </source>
</evidence>
<evidence type="ECO:0000313" key="20">
    <source>
        <dbReference type="EMBL" id="SFP20844.1"/>
    </source>
</evidence>
<dbReference type="GO" id="GO:0004605">
    <property type="term" value="F:phosphatidate cytidylyltransferase activity"/>
    <property type="evidence" value="ECO:0007669"/>
    <property type="project" value="UniProtKB-EC"/>
</dbReference>
<name>A0A1I5NGE4_9BACT</name>
<proteinExistence type="inferred from homology"/>
<keyword evidence="11 18" id="KW-0812">Transmembrane</keyword>
<dbReference type="GO" id="GO:0016024">
    <property type="term" value="P:CDP-diacylglycerol biosynthetic process"/>
    <property type="evidence" value="ECO:0007669"/>
    <property type="project" value="UniProtKB-UniPathway"/>
</dbReference>
<dbReference type="InterPro" id="IPR000374">
    <property type="entry name" value="PC_trans"/>
</dbReference>
<feature type="transmembrane region" description="Helical" evidence="19">
    <location>
        <begin position="168"/>
        <end position="187"/>
    </location>
</feature>
<dbReference type="GO" id="GO:0005886">
    <property type="term" value="C:plasma membrane"/>
    <property type="evidence" value="ECO:0007669"/>
    <property type="project" value="UniProtKB-SubCell"/>
</dbReference>
<evidence type="ECO:0000256" key="7">
    <source>
        <dbReference type="ARBA" id="ARBA00019373"/>
    </source>
</evidence>
<gene>
    <name evidence="20" type="ORF">SAMN05216234_11042</name>
</gene>
<evidence type="ECO:0000256" key="15">
    <source>
        <dbReference type="ARBA" id="ARBA00023136"/>
    </source>
</evidence>
<evidence type="ECO:0000256" key="11">
    <source>
        <dbReference type="ARBA" id="ARBA00022692"/>
    </source>
</evidence>
<evidence type="ECO:0000256" key="2">
    <source>
        <dbReference type="ARBA" id="ARBA00004651"/>
    </source>
</evidence>
<evidence type="ECO:0000256" key="19">
    <source>
        <dbReference type="SAM" id="Phobius"/>
    </source>
</evidence>
<evidence type="ECO:0000256" key="17">
    <source>
        <dbReference type="ARBA" id="ARBA00023264"/>
    </source>
</evidence>
<comment type="pathway">
    <text evidence="4">Lipid metabolism.</text>
</comment>
<dbReference type="PANTHER" id="PTHR46382">
    <property type="entry name" value="PHOSPHATIDATE CYTIDYLYLTRANSFERASE"/>
    <property type="match status" value="1"/>
</dbReference>
<reference evidence="20 21" key="1">
    <citation type="submission" date="2016-10" db="EMBL/GenBank/DDBJ databases">
        <authorList>
            <person name="de Groot N.N."/>
        </authorList>
    </citation>
    <scope>NUCLEOTIDE SEQUENCE [LARGE SCALE GENOMIC DNA]</scope>
    <source>
        <strain evidence="20 21">EP1-55-1</strain>
    </source>
</reference>
<keyword evidence="15 19" id="KW-0472">Membrane</keyword>
<keyword evidence="8" id="KW-1003">Cell membrane</keyword>
<feature type="transmembrane region" description="Helical" evidence="19">
    <location>
        <begin position="104"/>
        <end position="123"/>
    </location>
</feature>
<dbReference type="PANTHER" id="PTHR46382:SF1">
    <property type="entry name" value="PHOSPHATIDATE CYTIDYLYLTRANSFERASE"/>
    <property type="match status" value="1"/>
</dbReference>
<evidence type="ECO:0000256" key="3">
    <source>
        <dbReference type="ARBA" id="ARBA00005119"/>
    </source>
</evidence>
<dbReference type="UniPathway" id="UPA00557">
    <property type="reaction ID" value="UER00614"/>
</dbReference>
<keyword evidence="21" id="KW-1185">Reference proteome</keyword>
<keyword evidence="10 18" id="KW-0808">Transferase</keyword>
<evidence type="ECO:0000256" key="12">
    <source>
        <dbReference type="ARBA" id="ARBA00022695"/>
    </source>
</evidence>